<dbReference type="AlphaFoldDB" id="A0A7R8ZQ70"/>
<reference evidence="2" key="1">
    <citation type="submission" date="2020-11" db="EMBL/GenBank/DDBJ databases">
        <authorList>
            <person name="Tran Van P."/>
        </authorList>
    </citation>
    <scope>NUCLEOTIDE SEQUENCE</scope>
</reference>
<dbReference type="EMBL" id="OB662466">
    <property type="protein sequence ID" value="CAD7230098.1"/>
    <property type="molecule type" value="Genomic_DNA"/>
</dbReference>
<organism evidence="2">
    <name type="scientific">Cyprideis torosa</name>
    <dbReference type="NCBI Taxonomy" id="163714"/>
    <lineage>
        <taxon>Eukaryota</taxon>
        <taxon>Metazoa</taxon>
        <taxon>Ecdysozoa</taxon>
        <taxon>Arthropoda</taxon>
        <taxon>Crustacea</taxon>
        <taxon>Oligostraca</taxon>
        <taxon>Ostracoda</taxon>
        <taxon>Podocopa</taxon>
        <taxon>Podocopida</taxon>
        <taxon>Cytherocopina</taxon>
        <taxon>Cytheroidea</taxon>
        <taxon>Cytherideidae</taxon>
        <taxon>Cyprideis</taxon>
    </lineage>
</organism>
<feature type="compositionally biased region" description="Low complexity" evidence="1">
    <location>
        <begin position="521"/>
        <end position="558"/>
    </location>
</feature>
<feature type="compositionally biased region" description="Basic residues" evidence="1">
    <location>
        <begin position="243"/>
        <end position="260"/>
    </location>
</feature>
<feature type="compositionally biased region" description="Polar residues" evidence="1">
    <location>
        <begin position="335"/>
        <end position="344"/>
    </location>
</feature>
<accession>A0A7R8ZQ70</accession>
<evidence type="ECO:0000313" key="2">
    <source>
        <dbReference type="EMBL" id="CAD7230098.1"/>
    </source>
</evidence>
<feature type="region of interest" description="Disordered" evidence="1">
    <location>
        <begin position="165"/>
        <end position="412"/>
    </location>
</feature>
<evidence type="ECO:0000256" key="1">
    <source>
        <dbReference type="SAM" id="MobiDB-lite"/>
    </source>
</evidence>
<feature type="compositionally biased region" description="Polar residues" evidence="1">
    <location>
        <begin position="387"/>
        <end position="408"/>
    </location>
</feature>
<feature type="compositionally biased region" description="Acidic residues" evidence="1">
    <location>
        <begin position="444"/>
        <end position="460"/>
    </location>
</feature>
<gene>
    <name evidence="2" type="ORF">CTOB1V02_LOCUS7961</name>
</gene>
<feature type="region of interest" description="Disordered" evidence="1">
    <location>
        <begin position="443"/>
        <end position="572"/>
    </location>
</feature>
<feature type="non-terminal residue" evidence="2">
    <location>
        <position position="1"/>
    </location>
</feature>
<name>A0A7R8ZQ70_9CRUS</name>
<feature type="compositionally biased region" description="Basic and acidic residues" evidence="1">
    <location>
        <begin position="215"/>
        <end position="224"/>
    </location>
</feature>
<feature type="region of interest" description="Disordered" evidence="1">
    <location>
        <begin position="1"/>
        <end position="37"/>
    </location>
</feature>
<proteinExistence type="predicted"/>
<feature type="compositionally biased region" description="Polar residues" evidence="1">
    <location>
        <begin position="168"/>
        <end position="182"/>
    </location>
</feature>
<protein>
    <submittedName>
        <fullName evidence="2">Uncharacterized protein</fullName>
    </submittedName>
</protein>
<feature type="compositionally biased region" description="Basic and acidic residues" evidence="1">
    <location>
        <begin position="184"/>
        <end position="193"/>
    </location>
</feature>
<feature type="compositionally biased region" description="Low complexity" evidence="1">
    <location>
        <begin position="226"/>
        <end position="238"/>
    </location>
</feature>
<feature type="compositionally biased region" description="Low complexity" evidence="1">
    <location>
        <begin position="305"/>
        <end position="319"/>
    </location>
</feature>
<feature type="compositionally biased region" description="Polar residues" evidence="1">
    <location>
        <begin position="20"/>
        <end position="32"/>
    </location>
</feature>
<sequence>MGNTFSWKREEGGPVPIKQALNSRNVEGNQRGWQPPASQAAYVSRLLQDTLPNQVQAPYSRTPFTPINQPLMPRIVPRFPHSVSPNQSGIGNTRGMSVYLSSMSGRNPRLGLYPNVRLPGPPLPTLRRPVDRPVILPRGSSHFPLRARGPGDFDVMNSFPEDLEVVPPQSSAATSFSGNQLEFQPREGQEGLRRALAAASGRKRSAEDSFGAGDGLKRLCRESSEDGSQSESSTDSTDVLASRGRKRRTKQPGNRSKRRNGTVGWCRDPVRERAASACEVNPMSPFPSSEKRRRRPEEDVDLIRPSPAGPSQSPASPQQQKRRRGGSSPGEVSAVLSSLSSTCRQENRKRRAGPPTGEEGGKEKARKIKASRIPVPKTSVAAVQTEEAPTTPQAKDSKGSTPQSTKTPYVNPLRHVPTVIAMVEGIAATRKLEKQRVRSIVEAFLDDDESPPPSPTEEESSGTKQLGLSPITPSAPCAASSPNEAKSPPEIIRSISKRLETPVAPARSSAPPETVSTEAKATSTTVAPSANTTTASVPTTTSSSSSAASTTSSTVTATFSFKAPPPTTLSPLTQQLTSAPAIVVPF</sequence>